<evidence type="ECO:0000259" key="1">
    <source>
        <dbReference type="Pfam" id="PF21248"/>
    </source>
</evidence>
<accession>A0A2S7KYS0</accession>
<proteinExistence type="predicted"/>
<evidence type="ECO:0000313" key="2">
    <source>
        <dbReference type="EMBL" id="PQB07809.1"/>
    </source>
</evidence>
<dbReference type="Pfam" id="PF21248">
    <property type="entry name" value="SoFic-like_C"/>
    <property type="match status" value="1"/>
</dbReference>
<dbReference type="AlphaFoldDB" id="A0A2S7KYS0"/>
<gene>
    <name evidence="2" type="ORF">BST83_12095</name>
</gene>
<reference evidence="2 3" key="1">
    <citation type="submission" date="2016-11" db="EMBL/GenBank/DDBJ databases">
        <title>Trade-off between light-utilization and light-protection in marine flavobacteria.</title>
        <authorList>
            <person name="Kumagai Y."/>
        </authorList>
    </citation>
    <scope>NUCLEOTIDE SEQUENCE [LARGE SCALE GENOMIC DNA]</scope>
    <source>
        <strain evidence="2 3">ATCC 700397</strain>
    </source>
</reference>
<dbReference type="EMBL" id="MQUA01000013">
    <property type="protein sequence ID" value="PQB07809.1"/>
    <property type="molecule type" value="Genomic_DNA"/>
</dbReference>
<protein>
    <recommendedName>
        <fullName evidence="1">Adenylyltransferase SoFic-like C-terminal domain-containing protein</fullName>
    </recommendedName>
</protein>
<feature type="domain" description="Adenylyltransferase SoFic-like C-terminal" evidence="1">
    <location>
        <begin position="7"/>
        <end position="66"/>
    </location>
</feature>
<dbReference type="InterPro" id="IPR048770">
    <property type="entry name" value="SoFic-like_C"/>
</dbReference>
<dbReference type="Proteomes" id="UP000239522">
    <property type="component" value="Unassembled WGS sequence"/>
</dbReference>
<comment type="caution">
    <text evidence="2">The sequence shown here is derived from an EMBL/GenBank/DDBJ whole genome shotgun (WGS) entry which is preliminary data.</text>
</comment>
<keyword evidence="3" id="KW-1185">Reference proteome</keyword>
<name>A0A2S7KYS0_9FLAO</name>
<organism evidence="2 3">
    <name type="scientific">Polaribacter filamentus</name>
    <dbReference type="NCBI Taxonomy" id="53483"/>
    <lineage>
        <taxon>Bacteria</taxon>
        <taxon>Pseudomonadati</taxon>
        <taxon>Bacteroidota</taxon>
        <taxon>Flavobacteriia</taxon>
        <taxon>Flavobacteriales</taxon>
        <taxon>Flavobacteriaceae</taxon>
    </lineage>
</organism>
<evidence type="ECO:0000313" key="3">
    <source>
        <dbReference type="Proteomes" id="UP000239522"/>
    </source>
</evidence>
<sequence length="72" mass="8462">MDVIITFNKQIIKNKFKHPYTKIEFVEKDLKVSRITAANYLNKLSDDGILTKKKLGVTNYYINHELFDILSK</sequence>
<dbReference type="RefSeq" id="WP_104810013.1">
    <property type="nucleotide sequence ID" value="NZ_MQUA01000013.1"/>
</dbReference>
<dbReference type="OrthoDB" id="9814400at2"/>